<gene>
    <name evidence="1" type="ORF">IQ260_13415</name>
</gene>
<proteinExistence type="predicted"/>
<keyword evidence="2" id="KW-1185">Reference proteome</keyword>
<dbReference type="Proteomes" id="UP000615026">
    <property type="component" value="Unassembled WGS sequence"/>
</dbReference>
<evidence type="ECO:0000313" key="1">
    <source>
        <dbReference type="EMBL" id="MBE9067654.1"/>
    </source>
</evidence>
<evidence type="ECO:0000313" key="2">
    <source>
        <dbReference type="Proteomes" id="UP000615026"/>
    </source>
</evidence>
<organism evidence="1 2">
    <name type="scientific">Leptolyngbya cf. ectocarpi LEGE 11479</name>
    <dbReference type="NCBI Taxonomy" id="1828722"/>
    <lineage>
        <taxon>Bacteria</taxon>
        <taxon>Bacillati</taxon>
        <taxon>Cyanobacteriota</taxon>
        <taxon>Cyanophyceae</taxon>
        <taxon>Leptolyngbyales</taxon>
        <taxon>Leptolyngbyaceae</taxon>
        <taxon>Leptolyngbya group</taxon>
        <taxon>Leptolyngbya</taxon>
    </lineage>
</organism>
<name>A0A928ZUG1_LEPEC</name>
<comment type="caution">
    <text evidence="1">The sequence shown here is derived from an EMBL/GenBank/DDBJ whole genome shotgun (WGS) entry which is preliminary data.</text>
</comment>
<dbReference type="EMBL" id="JADEXP010000109">
    <property type="protein sequence ID" value="MBE9067654.1"/>
    <property type="molecule type" value="Genomic_DNA"/>
</dbReference>
<protein>
    <submittedName>
        <fullName evidence="1">Uncharacterized protein</fullName>
    </submittedName>
</protein>
<dbReference type="RefSeq" id="WP_193993614.1">
    <property type="nucleotide sequence ID" value="NZ_JADEXP010000109.1"/>
</dbReference>
<dbReference type="AlphaFoldDB" id="A0A928ZUG1"/>
<sequence>MGVSPLHVWAIIRLLPKMRRVVVNRFRKRSEAENCLQLLRRSAPQNNYTVVYLPPGELVKELADILEVIDAIANVHNIQRKQIQACQMQRRLDRGAFEHRLKLLWTEA</sequence>
<reference evidence="1" key="1">
    <citation type="submission" date="2020-10" db="EMBL/GenBank/DDBJ databases">
        <authorList>
            <person name="Castelo-Branco R."/>
            <person name="Eusebio N."/>
            <person name="Adriana R."/>
            <person name="Vieira A."/>
            <person name="Brugerolle De Fraissinette N."/>
            <person name="Rezende De Castro R."/>
            <person name="Schneider M.P."/>
            <person name="Vasconcelos V."/>
            <person name="Leao P.N."/>
        </authorList>
    </citation>
    <scope>NUCLEOTIDE SEQUENCE</scope>
    <source>
        <strain evidence="1">LEGE 11479</strain>
    </source>
</reference>
<accession>A0A928ZUG1</accession>